<dbReference type="InterPro" id="IPR003169">
    <property type="entry name" value="GYF"/>
</dbReference>
<organism evidence="2 3">
    <name type="scientific">Liquidambar formosana</name>
    <name type="common">Formosan gum</name>
    <dbReference type="NCBI Taxonomy" id="63359"/>
    <lineage>
        <taxon>Eukaryota</taxon>
        <taxon>Viridiplantae</taxon>
        <taxon>Streptophyta</taxon>
        <taxon>Embryophyta</taxon>
        <taxon>Tracheophyta</taxon>
        <taxon>Spermatophyta</taxon>
        <taxon>Magnoliopsida</taxon>
        <taxon>eudicotyledons</taxon>
        <taxon>Gunneridae</taxon>
        <taxon>Pentapetalae</taxon>
        <taxon>Saxifragales</taxon>
        <taxon>Altingiaceae</taxon>
        <taxon>Liquidambar</taxon>
    </lineage>
</organism>
<dbReference type="SMART" id="SM00444">
    <property type="entry name" value="GYF"/>
    <property type="match status" value="1"/>
</dbReference>
<reference evidence="2 3" key="1">
    <citation type="journal article" date="2024" name="Plant J.">
        <title>Genome sequences and population genomics reveal climatic adaptation and genomic divergence between two closely related sweetgum species.</title>
        <authorList>
            <person name="Xu W.Q."/>
            <person name="Ren C.Q."/>
            <person name="Zhang X.Y."/>
            <person name="Comes H.P."/>
            <person name="Liu X.H."/>
            <person name="Li Y.G."/>
            <person name="Kettle C.J."/>
            <person name="Jalonen R."/>
            <person name="Gaisberger H."/>
            <person name="Ma Y.Z."/>
            <person name="Qiu Y.X."/>
        </authorList>
    </citation>
    <scope>NUCLEOTIDE SEQUENCE [LARGE SCALE GENOMIC DNA]</scope>
    <source>
        <strain evidence="2">Hangzhou</strain>
    </source>
</reference>
<accession>A0AAP0X578</accession>
<dbReference type="Gene3D" id="3.30.1490.40">
    <property type="match status" value="1"/>
</dbReference>
<dbReference type="SUPFAM" id="SSF55277">
    <property type="entry name" value="GYF domain"/>
    <property type="match status" value="1"/>
</dbReference>
<dbReference type="InterPro" id="IPR035445">
    <property type="entry name" value="GYF-like_dom_sf"/>
</dbReference>
<comment type="caution">
    <text evidence="2">The sequence shown here is derived from an EMBL/GenBank/DDBJ whole genome shotgun (WGS) entry which is preliminary data.</text>
</comment>
<evidence type="ECO:0000313" key="2">
    <source>
        <dbReference type="EMBL" id="KAK9291386.1"/>
    </source>
</evidence>
<dbReference type="Pfam" id="PF02213">
    <property type="entry name" value="GYF"/>
    <property type="match status" value="1"/>
</dbReference>
<protein>
    <recommendedName>
        <fullName evidence="1">GYF domain-containing protein</fullName>
    </recommendedName>
</protein>
<dbReference type="PROSITE" id="PS50829">
    <property type="entry name" value="GYF"/>
    <property type="match status" value="1"/>
</dbReference>
<dbReference type="AlphaFoldDB" id="A0AAP0X578"/>
<dbReference type="InterPro" id="IPR045894">
    <property type="entry name" value="At5g08430-like"/>
</dbReference>
<evidence type="ECO:0000259" key="1">
    <source>
        <dbReference type="PROSITE" id="PS50829"/>
    </source>
</evidence>
<gene>
    <name evidence="2" type="ORF">L1049_019332</name>
</gene>
<name>A0AAP0X578_LIQFO</name>
<dbReference type="PANTHER" id="PTHR46851">
    <property type="entry name" value="OS01G0884500 PROTEIN"/>
    <property type="match status" value="1"/>
</dbReference>
<feature type="domain" description="GYF" evidence="1">
    <location>
        <begin position="154"/>
        <end position="208"/>
    </location>
</feature>
<dbReference type="Proteomes" id="UP001415857">
    <property type="component" value="Unassembled WGS sequence"/>
</dbReference>
<proteinExistence type="predicted"/>
<dbReference type="PANTHER" id="PTHR46851:SF11">
    <property type="entry name" value="GYF DOMAIN-CONTAINING PROTEIN"/>
    <property type="match status" value="1"/>
</dbReference>
<evidence type="ECO:0000313" key="3">
    <source>
        <dbReference type="Proteomes" id="UP001415857"/>
    </source>
</evidence>
<sequence>MGTSEIPAYDVAANGTAPTWISNSTDAAGLKDAIITSKVIICDSSVGGEGNGDFINGVTSGKEVKGIGPAFWMPKVDSKMGDAPAFSVKEQKTPAIEIRDESNGDMQLVNLENMGFQRMLDKQLMAAPVIDLSDDEENQGPSGGNQIVDDQLKRLIWYYLDPQGDVQGPFSMNSLKRWSDCDYFPADFKVWKTSQRPDEAISLSDMLSRMFPN</sequence>
<keyword evidence="3" id="KW-1185">Reference proteome</keyword>
<dbReference type="EMBL" id="JBBPBK010000001">
    <property type="protein sequence ID" value="KAK9291386.1"/>
    <property type="molecule type" value="Genomic_DNA"/>
</dbReference>